<evidence type="ECO:0000256" key="1">
    <source>
        <dbReference type="SAM" id="SignalP"/>
    </source>
</evidence>
<proteinExistence type="predicted"/>
<evidence type="ECO:0000313" key="2">
    <source>
        <dbReference type="EMBL" id="QBJ93396.1"/>
    </source>
</evidence>
<sequence>MDAACQQGEFMSARSAIRRTARCLYAVTLGAAATLAAAPQASAASDAMPPGRYRIVTYSDLCWDSGGAQLTHETCEEENADQVFELMPSYNRVDQRVRTAEGECLEADGFYVHDAIRGQRCDWDSYDQLFRFVSLGNGKYQIKPDARAGKCADVEYPTTHILVTSSPCRNSDDAENQQFMVVRVN</sequence>
<protein>
    <submittedName>
        <fullName evidence="2">Uncharacterized protein</fullName>
    </submittedName>
</protein>
<feature type="chain" id="PRO_5021026821" evidence="1">
    <location>
        <begin position="44"/>
        <end position="185"/>
    </location>
</feature>
<name>A0A4V1A054_STRSO</name>
<feature type="signal peptide" evidence="1">
    <location>
        <begin position="1"/>
        <end position="43"/>
    </location>
</feature>
<dbReference type="PROSITE" id="PS50231">
    <property type="entry name" value="RICIN_B_LECTIN"/>
    <property type="match status" value="1"/>
</dbReference>
<dbReference type="Gene3D" id="2.80.10.50">
    <property type="match status" value="1"/>
</dbReference>
<keyword evidence="1" id="KW-0732">Signal</keyword>
<gene>
    <name evidence="2" type="ORF">D0Z67_26025</name>
</gene>
<dbReference type="InterPro" id="IPR035992">
    <property type="entry name" value="Ricin_B-like_lectins"/>
</dbReference>
<dbReference type="Proteomes" id="UP000292547">
    <property type="component" value="Chromosome"/>
</dbReference>
<dbReference type="AlphaFoldDB" id="A0A4V1A054"/>
<dbReference type="SUPFAM" id="SSF50370">
    <property type="entry name" value="Ricin B-like lectins"/>
    <property type="match status" value="1"/>
</dbReference>
<organism evidence="2 3">
    <name type="scientific">Streptomyces seoulensis</name>
    <dbReference type="NCBI Taxonomy" id="73044"/>
    <lineage>
        <taxon>Bacteria</taxon>
        <taxon>Bacillati</taxon>
        <taxon>Actinomycetota</taxon>
        <taxon>Actinomycetes</taxon>
        <taxon>Kitasatosporales</taxon>
        <taxon>Streptomycetaceae</taxon>
        <taxon>Streptomyces</taxon>
    </lineage>
</organism>
<accession>A0A4V1A054</accession>
<dbReference type="CDD" id="cd00161">
    <property type="entry name" value="beta-trefoil_Ricin-like"/>
    <property type="match status" value="1"/>
</dbReference>
<dbReference type="EMBL" id="CP032229">
    <property type="protein sequence ID" value="QBJ93396.1"/>
    <property type="molecule type" value="Genomic_DNA"/>
</dbReference>
<evidence type="ECO:0000313" key="3">
    <source>
        <dbReference type="Proteomes" id="UP000292547"/>
    </source>
</evidence>
<reference evidence="2 3" key="1">
    <citation type="submission" date="2018-08" db="EMBL/GenBank/DDBJ databases">
        <title>The complete genome sequence of Streptomyces seoulensis, a pioneer strain for nickel superoxide dismutase discovery.</title>
        <authorList>
            <person name="Shin J."/>
            <person name="Lee J.-S."/>
            <person name="Lee E.-J."/>
            <person name="Youn H.-D."/>
        </authorList>
    </citation>
    <scope>NUCLEOTIDE SEQUENCE [LARGE SCALE GENOMIC DNA]</scope>
    <source>
        <strain evidence="2 3">KCTC 9819</strain>
    </source>
</reference>
<dbReference type="KEGG" id="sseo:D0Z67_26025"/>
<keyword evidence="3" id="KW-1185">Reference proteome</keyword>